<comment type="caution">
    <text evidence="2">The sequence shown here is derived from an EMBL/GenBank/DDBJ whole genome shotgun (WGS) entry which is preliminary data.</text>
</comment>
<evidence type="ECO:0000313" key="2">
    <source>
        <dbReference type="EMBL" id="VEL38606.1"/>
    </source>
</evidence>
<dbReference type="EMBL" id="CAAALY010258383">
    <property type="protein sequence ID" value="VEL38606.1"/>
    <property type="molecule type" value="Genomic_DNA"/>
</dbReference>
<feature type="region of interest" description="Disordered" evidence="1">
    <location>
        <begin position="53"/>
        <end position="87"/>
    </location>
</feature>
<dbReference type="AlphaFoldDB" id="A0A3S5B7E8"/>
<reference evidence="2" key="1">
    <citation type="submission" date="2018-11" db="EMBL/GenBank/DDBJ databases">
        <authorList>
            <consortium name="Pathogen Informatics"/>
        </authorList>
    </citation>
    <scope>NUCLEOTIDE SEQUENCE</scope>
</reference>
<sequence>MCALVCSCMAGREGDNQIAPAELLGVIACFNGFRSSPLPGCHPAPVSSIARPAHLQQTTSSGAGPRLEVRSSPSSSTLGRRQEQRDCRRTHSVRAGLVCPGRRVRLALLLLLLLLFCRSFIPFTPHSPHLVAYSLLVCAEAHVPASTWPPVRPVPRPAVASFATFVCSAKSRHTCGYKSACPLAHVLACMRASDMHVMCVLVGVISDAQVPIADERPTRL</sequence>
<evidence type="ECO:0000313" key="3">
    <source>
        <dbReference type="Proteomes" id="UP000784294"/>
    </source>
</evidence>
<gene>
    <name evidence="2" type="ORF">PXEA_LOCUS32046</name>
</gene>
<accession>A0A3S5B7E8</accession>
<proteinExistence type="predicted"/>
<keyword evidence="3" id="KW-1185">Reference proteome</keyword>
<evidence type="ECO:0000256" key="1">
    <source>
        <dbReference type="SAM" id="MobiDB-lite"/>
    </source>
</evidence>
<name>A0A3S5B7E8_9PLAT</name>
<dbReference type="Proteomes" id="UP000784294">
    <property type="component" value="Unassembled WGS sequence"/>
</dbReference>
<protein>
    <submittedName>
        <fullName evidence="2">Uncharacterized protein</fullName>
    </submittedName>
</protein>
<organism evidence="2 3">
    <name type="scientific">Protopolystoma xenopodis</name>
    <dbReference type="NCBI Taxonomy" id="117903"/>
    <lineage>
        <taxon>Eukaryota</taxon>
        <taxon>Metazoa</taxon>
        <taxon>Spiralia</taxon>
        <taxon>Lophotrochozoa</taxon>
        <taxon>Platyhelminthes</taxon>
        <taxon>Monogenea</taxon>
        <taxon>Polyopisthocotylea</taxon>
        <taxon>Polystomatidea</taxon>
        <taxon>Polystomatidae</taxon>
        <taxon>Protopolystoma</taxon>
    </lineage>
</organism>